<sequence length="184" mass="20573">MIKEEGKVRAMKRGIGAYISAILIILNGVICIVNHQQIYKWIPSLCGAILLIKGIIMLIEGIRAKEYATLEGKKIERAIVIIAIGIGIIIRQSDALFIVGVFWGLEGLNKATNYLNEGLYYFTRKEKFIFPMSKAIIEFVLSSILIFDPFSKIAEHVVILGLELVLEGVSEFVNIYKGKEELLA</sequence>
<dbReference type="InterPro" id="IPR005325">
    <property type="entry name" value="DUF308_memb"/>
</dbReference>
<evidence type="ECO:0000313" key="2">
    <source>
        <dbReference type="EMBL" id="MBC5640140.1"/>
    </source>
</evidence>
<dbReference type="EMBL" id="JACOOQ010000009">
    <property type="protein sequence ID" value="MBC5640140.1"/>
    <property type="molecule type" value="Genomic_DNA"/>
</dbReference>
<keyword evidence="1" id="KW-1133">Transmembrane helix</keyword>
<protein>
    <submittedName>
        <fullName evidence="2">DUF308 domain-containing protein</fullName>
    </submittedName>
</protein>
<reference evidence="2" key="1">
    <citation type="submission" date="2020-08" db="EMBL/GenBank/DDBJ databases">
        <title>Genome public.</title>
        <authorList>
            <person name="Liu C."/>
            <person name="Sun Q."/>
        </authorList>
    </citation>
    <scope>NUCLEOTIDE SEQUENCE</scope>
    <source>
        <strain evidence="2">NSJ-42</strain>
    </source>
</reference>
<gene>
    <name evidence="2" type="ORF">H8R92_06795</name>
</gene>
<dbReference type="AlphaFoldDB" id="A0A8I0A6T5"/>
<accession>A0A8I0A6T5</accession>
<evidence type="ECO:0000313" key="3">
    <source>
        <dbReference type="Proteomes" id="UP000662088"/>
    </source>
</evidence>
<organism evidence="2 3">
    <name type="scientific">Clostridium lentum</name>
    <dbReference type="NCBI Taxonomy" id="2763037"/>
    <lineage>
        <taxon>Bacteria</taxon>
        <taxon>Bacillati</taxon>
        <taxon>Bacillota</taxon>
        <taxon>Clostridia</taxon>
        <taxon>Eubacteriales</taxon>
        <taxon>Clostridiaceae</taxon>
        <taxon>Clostridium</taxon>
    </lineage>
</organism>
<feature type="transmembrane region" description="Helical" evidence="1">
    <location>
        <begin position="15"/>
        <end position="35"/>
    </location>
</feature>
<dbReference type="Proteomes" id="UP000662088">
    <property type="component" value="Unassembled WGS sequence"/>
</dbReference>
<feature type="transmembrane region" description="Helical" evidence="1">
    <location>
        <begin position="41"/>
        <end position="59"/>
    </location>
</feature>
<name>A0A8I0A6T5_9CLOT</name>
<dbReference type="RefSeq" id="WP_022212452.1">
    <property type="nucleotide sequence ID" value="NZ_JACOOQ010000009.1"/>
</dbReference>
<keyword evidence="1" id="KW-0812">Transmembrane</keyword>
<dbReference type="Pfam" id="PF03729">
    <property type="entry name" value="DUF308"/>
    <property type="match status" value="1"/>
</dbReference>
<keyword evidence="3" id="KW-1185">Reference proteome</keyword>
<proteinExistence type="predicted"/>
<keyword evidence="1" id="KW-0472">Membrane</keyword>
<evidence type="ECO:0000256" key="1">
    <source>
        <dbReference type="SAM" id="Phobius"/>
    </source>
</evidence>
<comment type="caution">
    <text evidence="2">The sequence shown here is derived from an EMBL/GenBank/DDBJ whole genome shotgun (WGS) entry which is preliminary data.</text>
</comment>
<feature type="transmembrane region" description="Helical" evidence="1">
    <location>
        <begin position="79"/>
        <end position="105"/>
    </location>
</feature>